<dbReference type="EMBL" id="AP025592">
    <property type="protein sequence ID" value="BDG08485.1"/>
    <property type="molecule type" value="Genomic_DNA"/>
</dbReference>
<evidence type="ECO:0000256" key="1">
    <source>
        <dbReference type="SAM" id="Phobius"/>
    </source>
</evidence>
<accession>A0ABM7X9F6</accession>
<keyword evidence="1" id="KW-0472">Membrane</keyword>
<organism evidence="3 4">
    <name type="scientific">Anaeromyxobacter paludicola</name>
    <dbReference type="NCBI Taxonomy" id="2918171"/>
    <lineage>
        <taxon>Bacteria</taxon>
        <taxon>Pseudomonadati</taxon>
        <taxon>Myxococcota</taxon>
        <taxon>Myxococcia</taxon>
        <taxon>Myxococcales</taxon>
        <taxon>Cystobacterineae</taxon>
        <taxon>Anaeromyxobacteraceae</taxon>
        <taxon>Anaeromyxobacter</taxon>
    </lineage>
</organism>
<keyword evidence="4" id="KW-1185">Reference proteome</keyword>
<dbReference type="Proteomes" id="UP001162734">
    <property type="component" value="Chromosome"/>
</dbReference>
<feature type="domain" description="Putative Flp pilus-assembly TadG-like N-terminal" evidence="2">
    <location>
        <begin position="11"/>
        <end position="57"/>
    </location>
</feature>
<dbReference type="InterPro" id="IPR028087">
    <property type="entry name" value="Tad_N"/>
</dbReference>
<feature type="transmembrane region" description="Helical" evidence="1">
    <location>
        <begin position="12"/>
        <end position="32"/>
    </location>
</feature>
<name>A0ABM7X9F6_9BACT</name>
<keyword evidence="1" id="KW-1133">Transmembrane helix</keyword>
<protein>
    <recommendedName>
        <fullName evidence="2">Putative Flp pilus-assembly TadG-like N-terminal domain-containing protein</fullName>
    </recommendedName>
</protein>
<sequence>MSARGSRAERGVTAVLVALIIGGLAAFLALAINVGHLMEVRGQLQNAADAAALAGARELTGNETAPARARQLAKDFSKRHTSDRLNVQLADADITLGTMVETAPGSDQWAFSALPDSEYKQISAVRVVASRGAAATNSSVAVFMNKLLGAETTTGVSANAIGVVGGPCGQCSLPFALPDCRVRSPDGGVNCGTDLYLKNDTADTWGLTSLLSGMQANAEAATKILSVINGDPNACYPVHTGDPIPVQNGADIPSKLWDALLPWNGKEITLPLVQAVNCDINAPRFVQDPVVTGFALFTLHLAASNKDDPPAWMSVECKIVEPEEKWCPNFGVSATPRLIE</sequence>
<evidence type="ECO:0000313" key="3">
    <source>
        <dbReference type="EMBL" id="BDG08485.1"/>
    </source>
</evidence>
<keyword evidence="1" id="KW-0812">Transmembrane</keyword>
<reference evidence="4" key="1">
    <citation type="journal article" date="2022" name="Int. J. Syst. Evol. Microbiol.">
        <title>Anaeromyxobacter oryzae sp. nov., Anaeromyxobacter diazotrophicus sp. nov. and Anaeromyxobacter paludicola sp. nov., isolated from paddy soils.</title>
        <authorList>
            <person name="Itoh H."/>
            <person name="Xu Z."/>
            <person name="Mise K."/>
            <person name="Masuda Y."/>
            <person name="Ushijima N."/>
            <person name="Hayakawa C."/>
            <person name="Shiratori Y."/>
            <person name="Senoo K."/>
        </authorList>
    </citation>
    <scope>NUCLEOTIDE SEQUENCE [LARGE SCALE GENOMIC DNA]</scope>
    <source>
        <strain evidence="4">Red630</strain>
    </source>
</reference>
<gene>
    <name evidence="3" type="ORF">AMPC_15980</name>
</gene>
<dbReference type="Pfam" id="PF13400">
    <property type="entry name" value="Tad"/>
    <property type="match status" value="1"/>
</dbReference>
<evidence type="ECO:0000313" key="4">
    <source>
        <dbReference type="Proteomes" id="UP001162734"/>
    </source>
</evidence>
<evidence type="ECO:0000259" key="2">
    <source>
        <dbReference type="Pfam" id="PF13400"/>
    </source>
</evidence>
<proteinExistence type="predicted"/>